<keyword evidence="1" id="KW-1133">Transmembrane helix</keyword>
<organism evidence="2 3">
    <name type="scientific">Mauremys mutica</name>
    <name type="common">yellowpond turtle</name>
    <dbReference type="NCBI Taxonomy" id="74926"/>
    <lineage>
        <taxon>Eukaryota</taxon>
        <taxon>Metazoa</taxon>
        <taxon>Chordata</taxon>
        <taxon>Craniata</taxon>
        <taxon>Vertebrata</taxon>
        <taxon>Euteleostomi</taxon>
        <taxon>Archelosauria</taxon>
        <taxon>Testudinata</taxon>
        <taxon>Testudines</taxon>
        <taxon>Cryptodira</taxon>
        <taxon>Durocryptodira</taxon>
        <taxon>Testudinoidea</taxon>
        <taxon>Geoemydidae</taxon>
        <taxon>Geoemydinae</taxon>
        <taxon>Mauremys</taxon>
    </lineage>
</organism>
<gene>
    <name evidence="2" type="ORF">KIL84_020471</name>
</gene>
<sequence length="143" mass="15559">MACTSFLSESWRLAEEGILLHSPACGVTGTALPPCPSDNVAMTSSRFTYPATSLLHSHPPQPAAMPGSPGELSSVSLASTQAIHVLTNHVPYIANLHLFHHIRGTLHREEATVCHLNMGLKWYLVWVLCTGMNFAVKVFVLQK</sequence>
<proteinExistence type="predicted"/>
<protein>
    <submittedName>
        <fullName evidence="2">Uncharacterized protein</fullName>
    </submittedName>
</protein>
<keyword evidence="3" id="KW-1185">Reference proteome</keyword>
<dbReference type="EMBL" id="JAHDVG010000463">
    <property type="protein sequence ID" value="KAH1187722.1"/>
    <property type="molecule type" value="Genomic_DNA"/>
</dbReference>
<feature type="transmembrane region" description="Helical" evidence="1">
    <location>
        <begin position="122"/>
        <end position="141"/>
    </location>
</feature>
<reference evidence="2" key="1">
    <citation type="submission" date="2021-09" db="EMBL/GenBank/DDBJ databases">
        <title>The genome of Mauremys mutica provides insights into the evolution of semi-aquatic lifestyle.</title>
        <authorList>
            <person name="Gong S."/>
            <person name="Gao Y."/>
        </authorList>
    </citation>
    <scope>NUCLEOTIDE SEQUENCE</scope>
    <source>
        <strain evidence="2">MM-2020</strain>
        <tissue evidence="2">Muscle</tissue>
    </source>
</reference>
<accession>A0A9D4B4A5</accession>
<dbReference type="AlphaFoldDB" id="A0A9D4B4A5"/>
<evidence type="ECO:0000256" key="1">
    <source>
        <dbReference type="SAM" id="Phobius"/>
    </source>
</evidence>
<comment type="caution">
    <text evidence="2">The sequence shown here is derived from an EMBL/GenBank/DDBJ whole genome shotgun (WGS) entry which is preliminary data.</text>
</comment>
<keyword evidence="1" id="KW-0472">Membrane</keyword>
<dbReference type="Proteomes" id="UP000827986">
    <property type="component" value="Unassembled WGS sequence"/>
</dbReference>
<name>A0A9D4B4A5_9SAUR</name>
<keyword evidence="1" id="KW-0812">Transmembrane</keyword>
<evidence type="ECO:0000313" key="2">
    <source>
        <dbReference type="EMBL" id="KAH1187722.1"/>
    </source>
</evidence>
<evidence type="ECO:0000313" key="3">
    <source>
        <dbReference type="Proteomes" id="UP000827986"/>
    </source>
</evidence>